<dbReference type="Proteomes" id="UP001396334">
    <property type="component" value="Unassembled WGS sequence"/>
</dbReference>
<gene>
    <name evidence="1" type="ORF">V6N11_066232</name>
</gene>
<organism evidence="1 2">
    <name type="scientific">Hibiscus sabdariffa</name>
    <name type="common">roselle</name>
    <dbReference type="NCBI Taxonomy" id="183260"/>
    <lineage>
        <taxon>Eukaryota</taxon>
        <taxon>Viridiplantae</taxon>
        <taxon>Streptophyta</taxon>
        <taxon>Embryophyta</taxon>
        <taxon>Tracheophyta</taxon>
        <taxon>Spermatophyta</taxon>
        <taxon>Magnoliopsida</taxon>
        <taxon>eudicotyledons</taxon>
        <taxon>Gunneridae</taxon>
        <taxon>Pentapetalae</taxon>
        <taxon>rosids</taxon>
        <taxon>malvids</taxon>
        <taxon>Malvales</taxon>
        <taxon>Malvaceae</taxon>
        <taxon>Malvoideae</taxon>
        <taxon>Hibiscus</taxon>
    </lineage>
</organism>
<dbReference type="InterPro" id="IPR026270">
    <property type="entry name" value="SRP72"/>
</dbReference>
<dbReference type="EMBL" id="JBBPBN010000630">
    <property type="protein sequence ID" value="KAK8483699.1"/>
    <property type="molecule type" value="Genomic_DNA"/>
</dbReference>
<proteinExistence type="predicted"/>
<name>A0ABR1ZSL8_9ROSI</name>
<sequence>MLRDEYAIRCKVLELINAYKIENVLSVIQSAQKGSFCFNFYKAYCFYRQNKLNEAFELLKKHVKTHPSILLENLSDDDIENEFASMENKAVLGIKAVVAFTTCEAQQ</sequence>
<accession>A0ABR1ZSL8</accession>
<dbReference type="PANTHER" id="PTHR14094">
    <property type="entry name" value="SIGNAL RECOGNITION PARTICLE 72"/>
    <property type="match status" value="1"/>
</dbReference>
<dbReference type="PANTHER" id="PTHR14094:SF9">
    <property type="entry name" value="SIGNAL RECOGNITION PARTICLE SUBUNIT SRP72"/>
    <property type="match status" value="1"/>
</dbReference>
<evidence type="ECO:0000313" key="2">
    <source>
        <dbReference type="Proteomes" id="UP001396334"/>
    </source>
</evidence>
<dbReference type="Gene3D" id="1.25.40.10">
    <property type="entry name" value="Tetratricopeptide repeat domain"/>
    <property type="match status" value="1"/>
</dbReference>
<protein>
    <submittedName>
        <fullName evidence="1">Uncharacterized protein</fullName>
    </submittedName>
</protein>
<comment type="caution">
    <text evidence="1">The sequence shown here is derived from an EMBL/GenBank/DDBJ whole genome shotgun (WGS) entry which is preliminary data.</text>
</comment>
<keyword evidence="2" id="KW-1185">Reference proteome</keyword>
<dbReference type="InterPro" id="IPR011990">
    <property type="entry name" value="TPR-like_helical_dom_sf"/>
</dbReference>
<reference evidence="1 2" key="1">
    <citation type="journal article" date="2024" name="G3 (Bethesda)">
        <title>Genome assembly of Hibiscus sabdariffa L. provides insights into metabolisms of medicinal natural products.</title>
        <authorList>
            <person name="Kim T."/>
        </authorList>
    </citation>
    <scope>NUCLEOTIDE SEQUENCE [LARGE SCALE GENOMIC DNA]</scope>
    <source>
        <strain evidence="1">TK-2024</strain>
        <tissue evidence="1">Old leaves</tissue>
    </source>
</reference>
<evidence type="ECO:0000313" key="1">
    <source>
        <dbReference type="EMBL" id="KAK8483699.1"/>
    </source>
</evidence>